<accession>A0A938WXI9</accession>
<dbReference type="InterPro" id="IPR008792">
    <property type="entry name" value="PQQD"/>
</dbReference>
<dbReference type="Proteomes" id="UP000718821">
    <property type="component" value="Unassembled WGS sequence"/>
</dbReference>
<evidence type="ECO:0000313" key="1">
    <source>
        <dbReference type="EMBL" id="MBM6699686.1"/>
    </source>
</evidence>
<sequence length="97" mass="10583">MIRNAANPRGRIAPGFVMRQVAGQTVIVAAGEASRTFHGMIRVNGSGTVIWQGLMDGLDDEAIVDRLLDRYEVDRATARRDVDAFVTQARDHGFLAA</sequence>
<dbReference type="AlphaFoldDB" id="A0A938WXI9"/>
<dbReference type="Gene3D" id="1.10.10.1150">
    <property type="entry name" value="Coenzyme PQQ synthesis protein D (PqqD)"/>
    <property type="match status" value="1"/>
</dbReference>
<gene>
    <name evidence="1" type="ORF">H7U32_05025</name>
</gene>
<proteinExistence type="predicted"/>
<reference evidence="1" key="1">
    <citation type="submission" date="2020-08" db="EMBL/GenBank/DDBJ databases">
        <authorList>
            <person name="Cejkova D."/>
            <person name="Kubasova T."/>
            <person name="Jahodarova E."/>
            <person name="Rychlik I."/>
        </authorList>
    </citation>
    <scope>NUCLEOTIDE SEQUENCE</scope>
    <source>
        <strain evidence="1">An836</strain>
    </source>
</reference>
<reference evidence="1" key="2">
    <citation type="journal article" date="2021" name="Sci. Rep.">
        <title>The distribution of antibiotic resistance genes in chicken gut microbiota commensals.</title>
        <authorList>
            <person name="Juricova H."/>
            <person name="Matiasovicova J."/>
            <person name="Kubasova T."/>
            <person name="Cejkova D."/>
            <person name="Rychlik I."/>
        </authorList>
    </citation>
    <scope>NUCLEOTIDE SEQUENCE</scope>
    <source>
        <strain evidence="1">An836</strain>
    </source>
</reference>
<protein>
    <submittedName>
        <fullName evidence="1">PqqD family protein</fullName>
    </submittedName>
</protein>
<comment type="caution">
    <text evidence="1">The sequence shown here is derived from an EMBL/GenBank/DDBJ whole genome shotgun (WGS) entry which is preliminary data.</text>
</comment>
<organism evidence="1 2">
    <name type="scientific">Bifidobacterium pullorum subsp. saeculare</name>
    <dbReference type="NCBI Taxonomy" id="78257"/>
    <lineage>
        <taxon>Bacteria</taxon>
        <taxon>Bacillati</taxon>
        <taxon>Actinomycetota</taxon>
        <taxon>Actinomycetes</taxon>
        <taxon>Bifidobacteriales</taxon>
        <taxon>Bifidobacteriaceae</taxon>
        <taxon>Bifidobacterium</taxon>
    </lineage>
</organism>
<dbReference type="InterPro" id="IPR041881">
    <property type="entry name" value="PqqD_sf"/>
</dbReference>
<dbReference type="RefSeq" id="WP_204468633.1">
    <property type="nucleotide sequence ID" value="NZ_JACLYU010000007.1"/>
</dbReference>
<name>A0A938WXI9_9BIFI</name>
<keyword evidence="2" id="KW-1185">Reference proteome</keyword>
<evidence type="ECO:0000313" key="2">
    <source>
        <dbReference type="Proteomes" id="UP000718821"/>
    </source>
</evidence>
<dbReference type="EMBL" id="JACLYU010000007">
    <property type="protein sequence ID" value="MBM6699686.1"/>
    <property type="molecule type" value="Genomic_DNA"/>
</dbReference>
<dbReference type="Pfam" id="PF05402">
    <property type="entry name" value="PqqD"/>
    <property type="match status" value="1"/>
</dbReference>